<keyword evidence="1" id="KW-1133">Transmembrane helix</keyword>
<keyword evidence="1" id="KW-0812">Transmembrane</keyword>
<feature type="transmembrane region" description="Helical" evidence="1">
    <location>
        <begin position="20"/>
        <end position="38"/>
    </location>
</feature>
<proteinExistence type="predicted"/>
<name>A0A7G3B848_LUTLO</name>
<evidence type="ECO:0000256" key="1">
    <source>
        <dbReference type="SAM" id="Phobius"/>
    </source>
</evidence>
<accession>A0A7G3B848</accession>
<dbReference type="AlphaFoldDB" id="A0A7G3B848"/>
<organism evidence="2">
    <name type="scientific">Lutzomyia longipalpis</name>
    <name type="common">Sand fly</name>
    <dbReference type="NCBI Taxonomy" id="7200"/>
    <lineage>
        <taxon>Eukaryota</taxon>
        <taxon>Metazoa</taxon>
        <taxon>Ecdysozoa</taxon>
        <taxon>Arthropoda</taxon>
        <taxon>Hexapoda</taxon>
        <taxon>Insecta</taxon>
        <taxon>Pterygota</taxon>
        <taxon>Neoptera</taxon>
        <taxon>Endopterygota</taxon>
        <taxon>Diptera</taxon>
        <taxon>Nematocera</taxon>
        <taxon>Psychodoidea</taxon>
        <taxon>Psychodidae</taxon>
        <taxon>Lutzomyia</taxon>
        <taxon>Lutzomyia</taxon>
    </lineage>
</organism>
<protein>
    <submittedName>
        <fullName evidence="2">Uncharacterized protein</fullName>
    </submittedName>
</protein>
<reference evidence="2" key="1">
    <citation type="journal article" date="2020" name="BMC">
        <title>Leishmania infection induces a limited differential gene expression in the sand fly midgut.</title>
        <authorList>
            <person name="Coutinho-Abreu I.V."/>
            <person name="Serafim T.D."/>
            <person name="Meneses C."/>
            <person name="Kamhawi S."/>
            <person name="Oliveira F."/>
            <person name="Valenzuela J.G."/>
        </authorList>
    </citation>
    <scope>NUCLEOTIDE SEQUENCE</scope>
    <source>
        <strain evidence="2">Jacobina</strain>
        <tissue evidence="2">Midgut</tissue>
    </source>
</reference>
<keyword evidence="1" id="KW-0472">Membrane</keyword>
<evidence type="ECO:0000313" key="2">
    <source>
        <dbReference type="EMBL" id="MBC1180423.1"/>
    </source>
</evidence>
<sequence>MGNYQDCYLLQCFLPWVLNLYILCIYFAIPCVVGWRLCGSTLYNRVRLFRSSSNNQTFTEIYTHPNDQ</sequence>
<dbReference type="EMBL" id="GITU01011720">
    <property type="protein sequence ID" value="MBC1180423.1"/>
    <property type="molecule type" value="Transcribed_RNA"/>
</dbReference>